<feature type="compositionally biased region" description="Acidic residues" evidence="1">
    <location>
        <begin position="804"/>
        <end position="813"/>
    </location>
</feature>
<feature type="compositionally biased region" description="Polar residues" evidence="1">
    <location>
        <begin position="928"/>
        <end position="940"/>
    </location>
</feature>
<feature type="region of interest" description="Disordered" evidence="1">
    <location>
        <begin position="1341"/>
        <end position="1383"/>
    </location>
</feature>
<dbReference type="SMART" id="SM00736">
    <property type="entry name" value="CADG"/>
    <property type="match status" value="1"/>
</dbReference>
<feature type="compositionally biased region" description="Polar residues" evidence="1">
    <location>
        <begin position="994"/>
        <end position="1003"/>
    </location>
</feature>
<feature type="transmembrane region" description="Helical" evidence="2">
    <location>
        <begin position="752"/>
        <end position="773"/>
    </location>
</feature>
<keyword evidence="5" id="KW-1185">Reference proteome</keyword>
<dbReference type="Proteomes" id="UP001214628">
    <property type="component" value="Chromosome 1"/>
</dbReference>
<feature type="compositionally biased region" description="Polar residues" evidence="1">
    <location>
        <begin position="656"/>
        <end position="674"/>
    </location>
</feature>
<dbReference type="Pfam" id="PF05345">
    <property type="entry name" value="He_PIG"/>
    <property type="match status" value="2"/>
</dbReference>
<keyword evidence="2" id="KW-0812">Transmembrane</keyword>
<evidence type="ECO:0000259" key="3">
    <source>
        <dbReference type="SMART" id="SM00736"/>
    </source>
</evidence>
<feature type="compositionally biased region" description="Polar residues" evidence="1">
    <location>
        <begin position="721"/>
        <end position="733"/>
    </location>
</feature>
<dbReference type="InterPro" id="IPR006644">
    <property type="entry name" value="Cadg"/>
</dbReference>
<feature type="domain" description="Dystroglycan-type cadherin-like" evidence="3">
    <location>
        <begin position="15"/>
        <end position="115"/>
    </location>
</feature>
<proteinExistence type="predicted"/>
<name>A0AAF0JDW0_9BASI</name>
<evidence type="ECO:0000313" key="4">
    <source>
        <dbReference type="EMBL" id="WFD42855.1"/>
    </source>
</evidence>
<protein>
    <submittedName>
        <fullName evidence="4">Polarity establishment/cellular polarization</fullName>
    </submittedName>
</protein>
<reference evidence="4" key="1">
    <citation type="submission" date="2023-02" db="EMBL/GenBank/DDBJ databases">
        <title>Mating type loci evolution in Malassezia.</title>
        <authorList>
            <person name="Coelho M.A."/>
        </authorList>
    </citation>
    <scope>NUCLEOTIDE SEQUENCE</scope>
    <source>
        <strain evidence="4">CBS 14136</strain>
    </source>
</reference>
<dbReference type="GO" id="GO:0005509">
    <property type="term" value="F:calcium ion binding"/>
    <property type="evidence" value="ECO:0007669"/>
    <property type="project" value="InterPro"/>
</dbReference>
<dbReference type="GO" id="GO:0016020">
    <property type="term" value="C:membrane"/>
    <property type="evidence" value="ECO:0007669"/>
    <property type="project" value="InterPro"/>
</dbReference>
<dbReference type="Gene3D" id="2.60.40.10">
    <property type="entry name" value="Immunoglobulins"/>
    <property type="match status" value="4"/>
</dbReference>
<evidence type="ECO:0000256" key="2">
    <source>
        <dbReference type="SAM" id="Phobius"/>
    </source>
</evidence>
<sequence length="1540" mass="165810">MRLAAAGSSVATDVSVSTSLADQLPPLAHVNQAYNWQFLSTTFDSGGNQLSYSASGLPDWAKLDSSSGLITGTPPKRVNGNQTNHVTITASDGSSSASSSYDMVTINAVAPTLTQSLQDQLPKAASMGQGNMLPNKTLHLPLGWSFSIGFQGDTFRLPNDDEVYYSTYLEGAKPLPSWLIFNEEELTYGGVAPTDPGPNGTYYNVILIGSNLPNSGGPSTNFTIYVAGDIITMRNIESPPVVNITEGQPFSYTVPSLNTSNLLVDGKTARSGEFQLSSGAGMPSWVSFDNTSGNITGTPPFNAQSTNYTQVNVPLQITHSNAKPMDYNVTLDVYPSAFNTETLPNATVSSGHPFEVDLAKYYRNAKESGATADFAAATSMSRRDGHFIMSHTSHNFFRRSLPSWAHFDSGNKSLTGTAPNTPQDLFVTLSAPSIIANAPVSDSSRNFTLLVRQGSFPETAPKKHGLSAGEKGAIAGAILGAALLAAIAACCIYGYRRRRRSNQPEQAEFMEDARNESINQEPVSTSEPLETSDPAAETTAVSPYIPQSERYGHDNYQEGIRVVPTSEPSPSMPHSYETSGLGADTSTATAAGVGAGIGAAYGAKQAFNWQANRKSSGSATVRRTTNVPKASTTQMDPPGSPEWQRADEDMNPTPFLAQSSWKPTQWTNLHTSSAAEPRSGSDPNAQTPSSKEWEVPLRRRSAVPLSLTSKPFTSIDIDSELPSTTVPQETQSEFIDDQDAMPKRAEKRASNYSMSNLFGGIASATGLAGLGLANKQNKETHLNPSSAADNLPNRPASAQGSDLREEDSDEEPEVPQPATIMTKLFGRNREQDEEQGQSARISPSQSRTVAEEAMTQSTHASSHPNPNLPSEHASWEDDLWYGERSETARRSDIPASEEAPRLRHASGTIRQARSHPASRSILEEDTKQTISTHNAPSSSGIGLGMPASTASKPGTGLAPRVASQNWVRLDEEDTSISYLGPIDDDDDDHHQEQEPNLTTEQIKQESILTVPAAESNSDLAPSLFASSRTEFQASIPEETQAKRALQPTQDLGPISLRSSLATLPPVIEEGQLPKEAGLAQDLHSSRRLVASPMEPGWDTEVTDVPLSPVRSPSPPPEPISAADIWARSPPEMTQEQFAPWQYQLFAGSEPKNTDSEPKAIVTSTTAPQLGPVPRAGRIGPLPQGGTPQLSPVLDGFSPLTSQSARFSWMTSTTPNLTSTPTMPMNVEPQTVPQFQPEVRQPSSASRRNSLNVEPQDKLGIFDDADNDPIDPFAEGQYPYGTVLGQTPEILRIDAPSSQGSLLTDIGEFNQTEGALAQNMLLDQDTESQSLIPDVLVEAQDAGQSSLQRQDLADSSDATVMQSQKPLPSDTPQPPPKSSTMASIQLAQSRSVNFTSAKPPRLQLISCRPDEAISLPLMSSQVSFSHHMLDQVTTQEPNVRYEPQLFAPSRVDLHGRWPSWLAWLSWDPSTQELTGTVPKSFASEHRLPMQLPIHILLIRDENRLTSSAADATSDQSNPSTPPLIVARILLTILPAAEQHTS</sequence>
<feature type="compositionally biased region" description="Polar residues" evidence="1">
    <location>
        <begin position="681"/>
        <end position="690"/>
    </location>
</feature>
<evidence type="ECO:0000313" key="5">
    <source>
        <dbReference type="Proteomes" id="UP001214628"/>
    </source>
</evidence>
<feature type="region of interest" description="Disordered" evidence="1">
    <location>
        <begin position="1163"/>
        <end position="1185"/>
    </location>
</feature>
<dbReference type="InterPro" id="IPR013783">
    <property type="entry name" value="Ig-like_fold"/>
</dbReference>
<accession>A0AAF0JDW0</accession>
<feature type="region of interest" description="Disordered" evidence="1">
    <location>
        <begin position="614"/>
        <end position="697"/>
    </location>
</feature>
<keyword evidence="2" id="KW-0472">Membrane</keyword>
<feature type="region of interest" description="Disordered" evidence="1">
    <location>
        <begin position="715"/>
        <end position="748"/>
    </location>
</feature>
<keyword evidence="2" id="KW-1133">Transmembrane helix</keyword>
<feature type="compositionally biased region" description="Polar residues" evidence="1">
    <location>
        <begin position="614"/>
        <end position="635"/>
    </location>
</feature>
<feature type="transmembrane region" description="Helical" evidence="2">
    <location>
        <begin position="473"/>
        <end position="495"/>
    </location>
</feature>
<evidence type="ECO:0000256" key="1">
    <source>
        <dbReference type="SAM" id="MobiDB-lite"/>
    </source>
</evidence>
<feature type="region of interest" description="Disordered" evidence="1">
    <location>
        <begin position="512"/>
        <end position="551"/>
    </location>
</feature>
<feature type="compositionally biased region" description="Polar residues" evidence="1">
    <location>
        <begin position="836"/>
        <end position="865"/>
    </location>
</feature>
<feature type="compositionally biased region" description="Basic and acidic residues" evidence="1">
    <location>
        <begin position="881"/>
        <end position="892"/>
    </location>
</feature>
<feature type="region of interest" description="Disordered" evidence="1">
    <location>
        <begin position="780"/>
        <end position="1003"/>
    </location>
</feature>
<feature type="compositionally biased region" description="Polar residues" evidence="1">
    <location>
        <begin position="1355"/>
        <end position="1365"/>
    </location>
</feature>
<gene>
    <name evidence="4" type="primary">AXL2</name>
    <name evidence="4" type="ORF">MPSI1_001505</name>
</gene>
<dbReference type="InterPro" id="IPR015919">
    <property type="entry name" value="Cadherin-like_sf"/>
</dbReference>
<organism evidence="4 5">
    <name type="scientific">Malassezia psittaci</name>
    <dbReference type="NCBI Taxonomy" id="1821823"/>
    <lineage>
        <taxon>Eukaryota</taxon>
        <taxon>Fungi</taxon>
        <taxon>Dikarya</taxon>
        <taxon>Basidiomycota</taxon>
        <taxon>Ustilaginomycotina</taxon>
        <taxon>Malasseziomycetes</taxon>
        <taxon>Malasseziales</taxon>
        <taxon>Malasseziaceae</taxon>
        <taxon>Malassezia</taxon>
    </lineage>
</organism>
<feature type="compositionally biased region" description="Polar residues" evidence="1">
    <location>
        <begin position="516"/>
        <end position="529"/>
    </location>
</feature>
<dbReference type="EMBL" id="CP118375">
    <property type="protein sequence ID" value="WFD42855.1"/>
    <property type="molecule type" value="Genomic_DNA"/>
</dbReference>
<dbReference type="SUPFAM" id="SSF49313">
    <property type="entry name" value="Cadherin-like"/>
    <property type="match status" value="3"/>
</dbReference>